<evidence type="ECO:0000256" key="7">
    <source>
        <dbReference type="ARBA" id="ARBA00022679"/>
    </source>
</evidence>
<dbReference type="InterPro" id="IPR036950">
    <property type="entry name" value="PBP_transglycosylase"/>
</dbReference>
<dbReference type="GO" id="GO:0006508">
    <property type="term" value="P:proteolysis"/>
    <property type="evidence" value="ECO:0007669"/>
    <property type="project" value="UniProtKB-KW"/>
</dbReference>
<dbReference type="InterPro" id="IPR001264">
    <property type="entry name" value="Glyco_trans_51"/>
</dbReference>
<dbReference type="GO" id="GO:0030288">
    <property type="term" value="C:outer membrane-bounded periplasmic space"/>
    <property type="evidence" value="ECO:0007669"/>
    <property type="project" value="TreeGrafter"/>
</dbReference>
<keyword evidence="5" id="KW-0378">Hydrolase</keyword>
<keyword evidence="8" id="KW-0133">Cell shape</keyword>
<protein>
    <recommendedName>
        <fullName evidence="17">Glycosyl transferase family 51 domain-containing protein</fullName>
    </recommendedName>
</protein>
<keyword evidence="5" id="KW-0645">Protease</keyword>
<keyword evidence="12" id="KW-0961">Cell wall biogenesis/degradation</keyword>
<evidence type="ECO:0000256" key="12">
    <source>
        <dbReference type="ARBA" id="ARBA00023316"/>
    </source>
</evidence>
<evidence type="ECO:0000313" key="19">
    <source>
        <dbReference type="Proteomes" id="UP000442694"/>
    </source>
</evidence>
<feature type="domain" description="Glycosyl transferase family 51" evidence="17">
    <location>
        <begin position="77"/>
        <end position="252"/>
    </location>
</feature>
<dbReference type="InterPro" id="IPR050396">
    <property type="entry name" value="Glycosyltr_51/Transpeptidase"/>
</dbReference>
<evidence type="ECO:0000256" key="15">
    <source>
        <dbReference type="SAM" id="Coils"/>
    </source>
</evidence>
<evidence type="ECO:0000256" key="13">
    <source>
        <dbReference type="ARBA" id="ARBA00034000"/>
    </source>
</evidence>
<gene>
    <name evidence="18" type="ORF">GCL57_03885</name>
</gene>
<evidence type="ECO:0000256" key="16">
    <source>
        <dbReference type="SAM" id="MobiDB-lite"/>
    </source>
</evidence>
<dbReference type="Proteomes" id="UP000442694">
    <property type="component" value="Unassembled WGS sequence"/>
</dbReference>
<dbReference type="InterPro" id="IPR023346">
    <property type="entry name" value="Lysozyme-like_dom_sf"/>
</dbReference>
<evidence type="ECO:0000256" key="4">
    <source>
        <dbReference type="ARBA" id="ARBA00022645"/>
    </source>
</evidence>
<evidence type="ECO:0000256" key="5">
    <source>
        <dbReference type="ARBA" id="ARBA00022670"/>
    </source>
</evidence>
<dbReference type="GO" id="GO:0008360">
    <property type="term" value="P:regulation of cell shape"/>
    <property type="evidence" value="ECO:0007669"/>
    <property type="project" value="UniProtKB-KW"/>
</dbReference>
<dbReference type="GO" id="GO:0009252">
    <property type="term" value="P:peptidoglycan biosynthetic process"/>
    <property type="evidence" value="ECO:0007669"/>
    <property type="project" value="UniProtKB-KW"/>
</dbReference>
<keyword evidence="10" id="KW-0472">Membrane</keyword>
<evidence type="ECO:0000256" key="10">
    <source>
        <dbReference type="ARBA" id="ARBA00023136"/>
    </source>
</evidence>
<evidence type="ECO:0000256" key="8">
    <source>
        <dbReference type="ARBA" id="ARBA00022960"/>
    </source>
</evidence>
<dbReference type="Gene3D" id="1.10.3810.10">
    <property type="entry name" value="Biosynthetic peptidoglycan transglycosylase-like"/>
    <property type="match status" value="1"/>
</dbReference>
<evidence type="ECO:0000259" key="17">
    <source>
        <dbReference type="Pfam" id="PF00912"/>
    </source>
</evidence>
<organism evidence="18 19">
    <name type="scientific">Fluviispira multicolorata</name>
    <dbReference type="NCBI Taxonomy" id="2654512"/>
    <lineage>
        <taxon>Bacteria</taxon>
        <taxon>Pseudomonadati</taxon>
        <taxon>Bdellovibrionota</taxon>
        <taxon>Oligoflexia</taxon>
        <taxon>Silvanigrellales</taxon>
        <taxon>Silvanigrellaceae</taxon>
        <taxon>Fluviispira</taxon>
    </lineage>
</organism>
<dbReference type="SUPFAM" id="SSF56601">
    <property type="entry name" value="beta-lactamase/transpeptidase-like"/>
    <property type="match status" value="2"/>
</dbReference>
<evidence type="ECO:0000256" key="9">
    <source>
        <dbReference type="ARBA" id="ARBA00022984"/>
    </source>
</evidence>
<dbReference type="AlphaFoldDB" id="A0A833JD98"/>
<evidence type="ECO:0000256" key="3">
    <source>
        <dbReference type="ARBA" id="ARBA00022475"/>
    </source>
</evidence>
<dbReference type="EMBL" id="WFLN01000005">
    <property type="protein sequence ID" value="KAB8031790.1"/>
    <property type="molecule type" value="Genomic_DNA"/>
</dbReference>
<dbReference type="Pfam" id="PF00912">
    <property type="entry name" value="Transgly"/>
    <property type="match status" value="1"/>
</dbReference>
<dbReference type="PANTHER" id="PTHR32282">
    <property type="entry name" value="BINDING PROTEIN TRANSPEPTIDASE, PUTATIVE-RELATED"/>
    <property type="match status" value="1"/>
</dbReference>
<keyword evidence="3" id="KW-1003">Cell membrane</keyword>
<evidence type="ECO:0000256" key="11">
    <source>
        <dbReference type="ARBA" id="ARBA00023268"/>
    </source>
</evidence>
<sequence>MKDRHVFGVHMKKIILVFLFLFFLGCVPVAIATSFVIWQVYAGNYADFEKSKIIDILSKETVLYYADGQSQLGSLFGQEHRIYVGVDLVPQVMKDAIVSAEDEDFYTNIGIEPKGILRAAVHNLIFRTRQGASTITQQTVKNLFGRRETDLYIKFQEMINAFKLEKMYSKDQILEFYLNQFHVTGNGRGVGVAAKYYFNKNVEDLSLIEAAFIAGSVKAPEKYNPFTKITVNGQEKARNEARIRKNYVLNRMFKNQKITAQQLEDSLKESVPFNQGRFQFNELAVNQIISKQLARPEVLQAIGANNVDEVGTMGLHITTTLEKDIQNAAQYGLRQNLSRIQLILNGFSAEPQSNFMNIQKPEENGFYVGKIESIERIEDAEKIRISFGIPTCVVNTEAINRVSLIMDQSFKKGLKKSRDAFLSSVHIGQYVLASVKNITPEGIMFCDIESRPRVQGAVIVLDKGRIIAMAGGFSSSEYNRAVFAERQPGSSFKLTAYYAAQQLGWTVLDPLSNMRDVFTWQNVFYFPRPDHAPSSLETTILGAGAKSENLASIWILRHLTDKLNYDQFLDLLNFLGITGNGMSKEQSLALIAKKFNATPDNEYYLKHGILEKIKADLLSDLSVFGNNRLKVFLRTLHFGNGFEKQEQIIIEDKDLTPKEKDLRINLLKNNLLRFNKLAAQAKNAIEALKETSSGSAITEIDRDFLLSFAKSEDGALVFQSQDPWRPEVTSNLVTGIKTTPLSIDALLTLIRANSSILNSTNILLDGVVPLSLIETINSDLAKYWKNLQEASPFEKLFWNADFRYSLGMYYTANMSNSMGIQKPLKWVQSFPLGSNDITLSDLALMYQTFLTGKTYRYFNSVQPNQLVLIKRIEDSNGNLLWEAKAKEYQFADRFYSPSMMNVLRGTVTAGTAYVLNNEIILRSNDEVIDKQLQAAKIRIPVFGKTGTTNDYKNGTYIGFIPYPASNGDVLSPDNAYTIASYIGYDTNEPMIRKGYRVYGGGAIPAWQEIALSIIKNQNFAEKLDWKYWAEKKAHVVPFEFGSNLSQVIVPINSGVSLANQETDDDNAEEKNPYANDYSETGRRLFKIYITGSSSDNVFIPKRKVSFYTPVPPPQNIFSSPNSNEVSDVTASLNNKPVVPEPLTKSTGKLDFNEDKSSLNSADDEELPKAKTGAKNYDEELPLPPPSLQIK</sequence>
<keyword evidence="15" id="KW-0175">Coiled coil</keyword>
<dbReference type="Gene3D" id="3.40.710.10">
    <property type="entry name" value="DD-peptidase/beta-lactamase superfamily"/>
    <property type="match status" value="2"/>
</dbReference>
<evidence type="ECO:0000256" key="6">
    <source>
        <dbReference type="ARBA" id="ARBA00022676"/>
    </source>
</evidence>
<keyword evidence="9" id="KW-0573">Peptidoglycan synthesis</keyword>
<evidence type="ECO:0000313" key="18">
    <source>
        <dbReference type="EMBL" id="KAB8031790.1"/>
    </source>
</evidence>
<evidence type="ECO:0000256" key="1">
    <source>
        <dbReference type="ARBA" id="ARBA00004236"/>
    </source>
</evidence>
<keyword evidence="11" id="KW-0511">Multifunctional enzyme</keyword>
<comment type="subcellular location">
    <subcellularLocation>
        <location evidence="1">Cell membrane</location>
    </subcellularLocation>
</comment>
<dbReference type="GO" id="GO:0009002">
    <property type="term" value="F:serine-type D-Ala-D-Ala carboxypeptidase activity"/>
    <property type="evidence" value="ECO:0007669"/>
    <property type="project" value="UniProtKB-EC"/>
</dbReference>
<reference evidence="18 19" key="1">
    <citation type="submission" date="2019-10" db="EMBL/GenBank/DDBJ databases">
        <title>New genus of Silvanigrellaceae.</title>
        <authorList>
            <person name="Pitt A."/>
            <person name="Hahn M.W."/>
        </authorList>
    </citation>
    <scope>NUCLEOTIDE SEQUENCE [LARGE SCALE GENOMIC DNA]</scope>
    <source>
        <strain evidence="18 19">33A1-SZDP</strain>
    </source>
</reference>
<keyword evidence="6" id="KW-0328">Glycosyltransferase</keyword>
<feature type="compositionally biased region" description="Pro residues" evidence="16">
    <location>
        <begin position="1181"/>
        <end position="1190"/>
    </location>
</feature>
<dbReference type="PANTHER" id="PTHR32282:SF11">
    <property type="entry name" value="PENICILLIN-BINDING PROTEIN 1B"/>
    <property type="match status" value="1"/>
</dbReference>
<proteinExistence type="predicted"/>
<dbReference type="SUPFAM" id="SSF53955">
    <property type="entry name" value="Lysozyme-like"/>
    <property type="match status" value="1"/>
</dbReference>
<keyword evidence="19" id="KW-1185">Reference proteome</keyword>
<keyword evidence="4" id="KW-0121">Carboxypeptidase</keyword>
<evidence type="ECO:0000256" key="14">
    <source>
        <dbReference type="ARBA" id="ARBA00049902"/>
    </source>
</evidence>
<dbReference type="PROSITE" id="PS51257">
    <property type="entry name" value="PROKAR_LIPOPROTEIN"/>
    <property type="match status" value="1"/>
</dbReference>
<accession>A0A833JD98</accession>
<dbReference type="InterPro" id="IPR012338">
    <property type="entry name" value="Beta-lactam/transpept-like"/>
</dbReference>
<dbReference type="GO" id="GO:0071555">
    <property type="term" value="P:cell wall organization"/>
    <property type="evidence" value="ECO:0007669"/>
    <property type="project" value="UniProtKB-KW"/>
</dbReference>
<comment type="catalytic activity">
    <reaction evidence="13">
        <text>Preferential cleavage: (Ac)2-L-Lys-D-Ala-|-D-Ala. Also transpeptidation of peptidyl-alanyl moieties that are N-acyl substituents of D-alanine.</text>
        <dbReference type="EC" id="3.4.16.4"/>
    </reaction>
</comment>
<dbReference type="GO" id="GO:0008955">
    <property type="term" value="F:peptidoglycan glycosyltransferase activity"/>
    <property type="evidence" value="ECO:0007669"/>
    <property type="project" value="UniProtKB-EC"/>
</dbReference>
<comment type="catalytic activity">
    <reaction evidence="14">
        <text>[GlcNAc-(1-&gt;4)-Mur2Ac(oyl-L-Ala-gamma-D-Glu-L-Lys-D-Ala-D-Ala)](n)-di-trans,octa-cis-undecaprenyl diphosphate + beta-D-GlcNAc-(1-&gt;4)-Mur2Ac(oyl-L-Ala-gamma-D-Glu-L-Lys-D-Ala-D-Ala)-di-trans,octa-cis-undecaprenyl diphosphate = [GlcNAc-(1-&gt;4)-Mur2Ac(oyl-L-Ala-gamma-D-Glu-L-Lys-D-Ala-D-Ala)](n+1)-di-trans,octa-cis-undecaprenyl diphosphate + di-trans,octa-cis-undecaprenyl diphosphate + H(+)</text>
        <dbReference type="Rhea" id="RHEA:23708"/>
        <dbReference type="Rhea" id="RHEA-COMP:9602"/>
        <dbReference type="Rhea" id="RHEA-COMP:9603"/>
        <dbReference type="ChEBI" id="CHEBI:15378"/>
        <dbReference type="ChEBI" id="CHEBI:58405"/>
        <dbReference type="ChEBI" id="CHEBI:60033"/>
        <dbReference type="ChEBI" id="CHEBI:78435"/>
        <dbReference type="EC" id="2.4.99.28"/>
    </reaction>
</comment>
<feature type="coiled-coil region" evidence="15">
    <location>
        <begin position="664"/>
        <end position="691"/>
    </location>
</feature>
<dbReference type="GO" id="GO:0005886">
    <property type="term" value="C:plasma membrane"/>
    <property type="evidence" value="ECO:0007669"/>
    <property type="project" value="UniProtKB-SubCell"/>
</dbReference>
<comment type="pathway">
    <text evidence="2">Cell wall biogenesis; peptidoglycan biosynthesis.</text>
</comment>
<comment type="caution">
    <text evidence="18">The sequence shown here is derived from an EMBL/GenBank/DDBJ whole genome shotgun (WGS) entry which is preliminary data.</text>
</comment>
<feature type="region of interest" description="Disordered" evidence="16">
    <location>
        <begin position="1132"/>
        <end position="1190"/>
    </location>
</feature>
<evidence type="ECO:0000256" key="2">
    <source>
        <dbReference type="ARBA" id="ARBA00004752"/>
    </source>
</evidence>
<name>A0A833JD98_9BACT</name>
<keyword evidence="7" id="KW-0808">Transferase</keyword>